<organism evidence="2 3">
    <name type="scientific">Podospora australis</name>
    <dbReference type="NCBI Taxonomy" id="1536484"/>
    <lineage>
        <taxon>Eukaryota</taxon>
        <taxon>Fungi</taxon>
        <taxon>Dikarya</taxon>
        <taxon>Ascomycota</taxon>
        <taxon>Pezizomycotina</taxon>
        <taxon>Sordariomycetes</taxon>
        <taxon>Sordariomycetidae</taxon>
        <taxon>Sordariales</taxon>
        <taxon>Podosporaceae</taxon>
        <taxon>Podospora</taxon>
    </lineage>
</organism>
<evidence type="ECO:0000313" key="3">
    <source>
        <dbReference type="Proteomes" id="UP001302126"/>
    </source>
</evidence>
<evidence type="ECO:0000313" key="2">
    <source>
        <dbReference type="EMBL" id="KAK4189356.1"/>
    </source>
</evidence>
<keyword evidence="1" id="KW-0812">Transmembrane</keyword>
<proteinExistence type="predicted"/>
<dbReference type="Proteomes" id="UP001302126">
    <property type="component" value="Unassembled WGS sequence"/>
</dbReference>
<sequence>MSRVRVAICQLSFWWQVQVSLNLSCSEESEALEAGLGIVARMGKLVVRLVLDKAVVLLISFCNIFFSAVWKFDMTQGFWAAFLDLRGDGMYVPVLGDLDITSRMSISQVSFSGCLQVSSSIPVVLNLPFLYHDLPSAYSQKGQEEQLNIVD</sequence>
<accession>A0AAN6WWP0</accession>
<feature type="transmembrane region" description="Helical" evidence="1">
    <location>
        <begin position="46"/>
        <end position="66"/>
    </location>
</feature>
<comment type="caution">
    <text evidence="2">The sequence shown here is derived from an EMBL/GenBank/DDBJ whole genome shotgun (WGS) entry which is preliminary data.</text>
</comment>
<reference evidence="2" key="2">
    <citation type="submission" date="2023-05" db="EMBL/GenBank/DDBJ databases">
        <authorList>
            <consortium name="Lawrence Berkeley National Laboratory"/>
            <person name="Steindorff A."/>
            <person name="Hensen N."/>
            <person name="Bonometti L."/>
            <person name="Westerberg I."/>
            <person name="Brannstrom I.O."/>
            <person name="Guillou S."/>
            <person name="Cros-Aarteil S."/>
            <person name="Calhoun S."/>
            <person name="Haridas S."/>
            <person name="Kuo A."/>
            <person name="Mondo S."/>
            <person name="Pangilinan J."/>
            <person name="Riley R."/>
            <person name="Labutti K."/>
            <person name="Andreopoulos B."/>
            <person name="Lipzen A."/>
            <person name="Chen C."/>
            <person name="Yanf M."/>
            <person name="Daum C."/>
            <person name="Ng V."/>
            <person name="Clum A."/>
            <person name="Ohm R."/>
            <person name="Martin F."/>
            <person name="Silar P."/>
            <person name="Natvig D."/>
            <person name="Lalanne C."/>
            <person name="Gautier V."/>
            <person name="Ament-Velasquez S.L."/>
            <person name="Kruys A."/>
            <person name="Hutchinson M.I."/>
            <person name="Powell A.J."/>
            <person name="Barry K."/>
            <person name="Miller A.N."/>
            <person name="Grigoriev I.V."/>
            <person name="Debuchy R."/>
            <person name="Gladieux P."/>
            <person name="Thoren M.H."/>
            <person name="Johannesson H."/>
        </authorList>
    </citation>
    <scope>NUCLEOTIDE SEQUENCE</scope>
    <source>
        <strain evidence="2">PSN309</strain>
    </source>
</reference>
<gene>
    <name evidence="2" type="ORF">QBC35DRAFT_145333</name>
</gene>
<keyword evidence="1" id="KW-0472">Membrane</keyword>
<keyword evidence="1" id="KW-1133">Transmembrane helix</keyword>
<dbReference type="EMBL" id="MU864376">
    <property type="protein sequence ID" value="KAK4189356.1"/>
    <property type="molecule type" value="Genomic_DNA"/>
</dbReference>
<reference evidence="2" key="1">
    <citation type="journal article" date="2023" name="Mol. Phylogenet. Evol.">
        <title>Genome-scale phylogeny and comparative genomics of the fungal order Sordariales.</title>
        <authorList>
            <person name="Hensen N."/>
            <person name="Bonometti L."/>
            <person name="Westerberg I."/>
            <person name="Brannstrom I.O."/>
            <person name="Guillou S."/>
            <person name="Cros-Aarteil S."/>
            <person name="Calhoun S."/>
            <person name="Haridas S."/>
            <person name="Kuo A."/>
            <person name="Mondo S."/>
            <person name="Pangilinan J."/>
            <person name="Riley R."/>
            <person name="LaButti K."/>
            <person name="Andreopoulos B."/>
            <person name="Lipzen A."/>
            <person name="Chen C."/>
            <person name="Yan M."/>
            <person name="Daum C."/>
            <person name="Ng V."/>
            <person name="Clum A."/>
            <person name="Steindorff A."/>
            <person name="Ohm R.A."/>
            <person name="Martin F."/>
            <person name="Silar P."/>
            <person name="Natvig D.O."/>
            <person name="Lalanne C."/>
            <person name="Gautier V."/>
            <person name="Ament-Velasquez S.L."/>
            <person name="Kruys A."/>
            <person name="Hutchinson M.I."/>
            <person name="Powell A.J."/>
            <person name="Barry K."/>
            <person name="Miller A.N."/>
            <person name="Grigoriev I.V."/>
            <person name="Debuchy R."/>
            <person name="Gladieux P."/>
            <person name="Hiltunen Thoren M."/>
            <person name="Johannesson H."/>
        </authorList>
    </citation>
    <scope>NUCLEOTIDE SEQUENCE</scope>
    <source>
        <strain evidence="2">PSN309</strain>
    </source>
</reference>
<keyword evidence="3" id="KW-1185">Reference proteome</keyword>
<name>A0AAN6WWP0_9PEZI</name>
<protein>
    <submittedName>
        <fullName evidence="2">Uncharacterized protein</fullName>
    </submittedName>
</protein>
<dbReference type="AlphaFoldDB" id="A0AAN6WWP0"/>
<evidence type="ECO:0000256" key="1">
    <source>
        <dbReference type="SAM" id="Phobius"/>
    </source>
</evidence>